<reference evidence="7" key="1">
    <citation type="submission" date="2016-10" db="EMBL/GenBank/DDBJ databases">
        <authorList>
            <person name="Varghese N."/>
            <person name="Submissions S."/>
        </authorList>
    </citation>
    <scope>NUCLEOTIDE SEQUENCE [LARGE SCALE GENOMIC DNA]</scope>
    <source>
        <strain evidence="7">DSM 17101</strain>
    </source>
</reference>
<dbReference type="Gene3D" id="3.40.190.10">
    <property type="entry name" value="Periplasmic binding protein-like II"/>
    <property type="match status" value="2"/>
</dbReference>
<keyword evidence="7" id="KW-1185">Reference proteome</keyword>
<dbReference type="PANTHER" id="PTHR30419:SF8">
    <property type="entry name" value="NITROGEN ASSIMILATION TRANSCRIPTIONAL ACTIVATOR-RELATED"/>
    <property type="match status" value="1"/>
</dbReference>
<dbReference type="GO" id="GO:0003677">
    <property type="term" value="F:DNA binding"/>
    <property type="evidence" value="ECO:0007669"/>
    <property type="project" value="UniProtKB-KW"/>
</dbReference>
<gene>
    <name evidence="6" type="ORF">SAMN04489708_11014</name>
</gene>
<protein>
    <submittedName>
        <fullName evidence="6">DNA-binding transcriptional regulator, LysR family</fullName>
    </submittedName>
</protein>
<accession>A0A1H0RD95</accession>
<dbReference type="InterPro" id="IPR005119">
    <property type="entry name" value="LysR_subst-bd"/>
</dbReference>
<dbReference type="SUPFAM" id="SSF53850">
    <property type="entry name" value="Periplasmic binding protein-like II"/>
    <property type="match status" value="1"/>
</dbReference>
<dbReference type="OrthoDB" id="5914299at2"/>
<proteinExistence type="inferred from homology"/>
<evidence type="ECO:0000313" key="6">
    <source>
        <dbReference type="EMBL" id="SDP27533.1"/>
    </source>
</evidence>
<name>A0A1H0RD95_9BURK</name>
<dbReference type="RefSeq" id="WP_092834132.1">
    <property type="nucleotide sequence ID" value="NZ_FNJL01000010.1"/>
</dbReference>
<dbReference type="Pfam" id="PF03466">
    <property type="entry name" value="LysR_substrate"/>
    <property type="match status" value="1"/>
</dbReference>
<dbReference type="EMBL" id="FNJL01000010">
    <property type="protein sequence ID" value="SDP27533.1"/>
    <property type="molecule type" value="Genomic_DNA"/>
</dbReference>
<dbReference type="SUPFAM" id="SSF46785">
    <property type="entry name" value="Winged helix' DNA-binding domain"/>
    <property type="match status" value="1"/>
</dbReference>
<evidence type="ECO:0000256" key="3">
    <source>
        <dbReference type="ARBA" id="ARBA00023125"/>
    </source>
</evidence>
<evidence type="ECO:0000256" key="1">
    <source>
        <dbReference type="ARBA" id="ARBA00009437"/>
    </source>
</evidence>
<sequence>MAVHLLSSADAVSRGLQLRHLRCLVVVAQERHLARAAARLSVSQPAVSKILTELEALAGEPLVERAASGRRGILGLTAAGERLLVHARAALDAVQAGAAALRPAGAPRAERLRLGLLPSAARSLVADSLVRLRALRPALVLEVRAAANDALLDDLRAGAVDLVVGRMSDPQHMEGLTFELLRIEPLVLAVAQGHAQAGRRPGLGTLRQLPWVVYPEGTVPRHHTAGLFSDRGLAMPDALLETLDTALARSLVLASDAVWATPLGAVEDDLRAGRLARLRVDTGGTEEPIGVLRRRDAPVPAAAAALADLLRRSLAGTRRAARR</sequence>
<dbReference type="Proteomes" id="UP000199317">
    <property type="component" value="Unassembled WGS sequence"/>
</dbReference>
<evidence type="ECO:0000259" key="5">
    <source>
        <dbReference type="PROSITE" id="PS50931"/>
    </source>
</evidence>
<evidence type="ECO:0000313" key="7">
    <source>
        <dbReference type="Proteomes" id="UP000199317"/>
    </source>
</evidence>
<dbReference type="InterPro" id="IPR000847">
    <property type="entry name" value="LysR_HTH_N"/>
</dbReference>
<organism evidence="6 7">
    <name type="scientific">Paracidovorax cattleyae</name>
    <dbReference type="NCBI Taxonomy" id="80868"/>
    <lineage>
        <taxon>Bacteria</taxon>
        <taxon>Pseudomonadati</taxon>
        <taxon>Pseudomonadota</taxon>
        <taxon>Betaproteobacteria</taxon>
        <taxon>Burkholderiales</taxon>
        <taxon>Comamonadaceae</taxon>
        <taxon>Paracidovorax</taxon>
    </lineage>
</organism>
<dbReference type="GO" id="GO:0005829">
    <property type="term" value="C:cytosol"/>
    <property type="evidence" value="ECO:0007669"/>
    <property type="project" value="TreeGrafter"/>
</dbReference>
<dbReference type="InterPro" id="IPR036388">
    <property type="entry name" value="WH-like_DNA-bd_sf"/>
</dbReference>
<comment type="similarity">
    <text evidence="1">Belongs to the LysR transcriptional regulatory family.</text>
</comment>
<dbReference type="PROSITE" id="PS50931">
    <property type="entry name" value="HTH_LYSR"/>
    <property type="match status" value="1"/>
</dbReference>
<keyword evidence="2" id="KW-0805">Transcription regulation</keyword>
<feature type="domain" description="HTH lysR-type" evidence="5">
    <location>
        <begin position="16"/>
        <end position="73"/>
    </location>
</feature>
<dbReference type="Pfam" id="PF00126">
    <property type="entry name" value="HTH_1"/>
    <property type="match status" value="1"/>
</dbReference>
<dbReference type="InterPro" id="IPR050950">
    <property type="entry name" value="HTH-type_LysR_regulators"/>
</dbReference>
<dbReference type="GO" id="GO:0003700">
    <property type="term" value="F:DNA-binding transcription factor activity"/>
    <property type="evidence" value="ECO:0007669"/>
    <property type="project" value="InterPro"/>
</dbReference>
<dbReference type="InterPro" id="IPR036390">
    <property type="entry name" value="WH_DNA-bd_sf"/>
</dbReference>
<keyword evidence="4" id="KW-0804">Transcription</keyword>
<evidence type="ECO:0000256" key="4">
    <source>
        <dbReference type="ARBA" id="ARBA00023163"/>
    </source>
</evidence>
<keyword evidence="3 6" id="KW-0238">DNA-binding</keyword>
<evidence type="ECO:0000256" key="2">
    <source>
        <dbReference type="ARBA" id="ARBA00023015"/>
    </source>
</evidence>
<dbReference type="Gene3D" id="1.10.10.10">
    <property type="entry name" value="Winged helix-like DNA-binding domain superfamily/Winged helix DNA-binding domain"/>
    <property type="match status" value="1"/>
</dbReference>
<dbReference type="PRINTS" id="PR00039">
    <property type="entry name" value="HTHLYSR"/>
</dbReference>
<dbReference type="AlphaFoldDB" id="A0A1H0RD95"/>
<dbReference type="PANTHER" id="PTHR30419">
    <property type="entry name" value="HTH-TYPE TRANSCRIPTIONAL REGULATOR YBHD"/>
    <property type="match status" value="1"/>
</dbReference>